<evidence type="ECO:0008006" key="3">
    <source>
        <dbReference type="Google" id="ProtNLM"/>
    </source>
</evidence>
<dbReference type="SUPFAM" id="SSF46689">
    <property type="entry name" value="Homeodomain-like"/>
    <property type="match status" value="1"/>
</dbReference>
<gene>
    <name evidence="1" type="ORF">CROQUDRAFT_694680</name>
</gene>
<dbReference type="PANTHER" id="PTHR48472:SF1">
    <property type="entry name" value="TC1-LIKE TRANSPOSASE DDE DOMAIN-CONTAINING PROTEIN"/>
    <property type="match status" value="1"/>
</dbReference>
<organism evidence="1 2">
    <name type="scientific">Cronartium quercuum f. sp. fusiforme G11</name>
    <dbReference type="NCBI Taxonomy" id="708437"/>
    <lineage>
        <taxon>Eukaryota</taxon>
        <taxon>Fungi</taxon>
        <taxon>Dikarya</taxon>
        <taxon>Basidiomycota</taxon>
        <taxon>Pucciniomycotina</taxon>
        <taxon>Pucciniomycetes</taxon>
        <taxon>Pucciniales</taxon>
        <taxon>Coleosporiaceae</taxon>
        <taxon>Cronartium</taxon>
    </lineage>
</organism>
<proteinExistence type="predicted"/>
<evidence type="ECO:0000313" key="2">
    <source>
        <dbReference type="Proteomes" id="UP000886653"/>
    </source>
</evidence>
<dbReference type="PANTHER" id="PTHR48472">
    <property type="entry name" value="TC1-LIKE TRANSPOSASE DDE DOMAIN-CONTAINING PROTEIN"/>
    <property type="match status" value="1"/>
</dbReference>
<dbReference type="InterPro" id="IPR009057">
    <property type="entry name" value="Homeodomain-like_sf"/>
</dbReference>
<dbReference type="OrthoDB" id="2505866at2759"/>
<evidence type="ECO:0000313" key="1">
    <source>
        <dbReference type="EMBL" id="KAG0148316.1"/>
    </source>
</evidence>
<sequence>MVKYSPDIKNLAAQMFIDGDTQQEINLTLGTNISFRTLLQWKALYKSTQSAVRDPATYERRGRPFTFSRLHLNLLADIVNQSPSIYLDKLQEKMFDLTVIWVNLSTLSRVLHQHLGLSLLVSRALDPRQCPVARAAYVAAIHRIPADN</sequence>
<dbReference type="EMBL" id="MU167238">
    <property type="protein sequence ID" value="KAG0148316.1"/>
    <property type="molecule type" value="Genomic_DNA"/>
</dbReference>
<dbReference type="Proteomes" id="UP000886653">
    <property type="component" value="Unassembled WGS sequence"/>
</dbReference>
<accession>A0A9P6NJS9</accession>
<comment type="caution">
    <text evidence="1">The sequence shown here is derived from an EMBL/GenBank/DDBJ whole genome shotgun (WGS) entry which is preliminary data.</text>
</comment>
<reference evidence="1" key="1">
    <citation type="submission" date="2013-11" db="EMBL/GenBank/DDBJ databases">
        <title>Genome sequence of the fusiform rust pathogen reveals effectors for host alternation and coevolution with pine.</title>
        <authorList>
            <consortium name="DOE Joint Genome Institute"/>
            <person name="Smith K."/>
            <person name="Pendleton A."/>
            <person name="Kubisiak T."/>
            <person name="Anderson C."/>
            <person name="Salamov A."/>
            <person name="Aerts A."/>
            <person name="Riley R."/>
            <person name="Clum A."/>
            <person name="Lindquist E."/>
            <person name="Ence D."/>
            <person name="Campbell M."/>
            <person name="Kronenberg Z."/>
            <person name="Feau N."/>
            <person name="Dhillon B."/>
            <person name="Hamelin R."/>
            <person name="Burleigh J."/>
            <person name="Smith J."/>
            <person name="Yandell M."/>
            <person name="Nelson C."/>
            <person name="Grigoriev I."/>
            <person name="Davis J."/>
        </authorList>
    </citation>
    <scope>NUCLEOTIDE SEQUENCE</scope>
    <source>
        <strain evidence="1">G11</strain>
    </source>
</reference>
<dbReference type="AlphaFoldDB" id="A0A9P6NJS9"/>
<keyword evidence="2" id="KW-1185">Reference proteome</keyword>
<name>A0A9P6NJS9_9BASI</name>
<protein>
    <recommendedName>
        <fullName evidence="3">Transposase</fullName>
    </recommendedName>
</protein>